<name>X0YEG6_9ZZZZ</name>
<protein>
    <submittedName>
        <fullName evidence="2">Uncharacterized protein</fullName>
    </submittedName>
</protein>
<keyword evidence="1" id="KW-0472">Membrane</keyword>
<feature type="non-terminal residue" evidence="2">
    <location>
        <position position="1"/>
    </location>
</feature>
<accession>X0YEG6</accession>
<evidence type="ECO:0000313" key="2">
    <source>
        <dbReference type="EMBL" id="GAG35216.1"/>
    </source>
</evidence>
<keyword evidence="1" id="KW-1133">Transmembrane helix</keyword>
<organism evidence="2">
    <name type="scientific">marine sediment metagenome</name>
    <dbReference type="NCBI Taxonomy" id="412755"/>
    <lineage>
        <taxon>unclassified sequences</taxon>
        <taxon>metagenomes</taxon>
        <taxon>ecological metagenomes</taxon>
    </lineage>
</organism>
<dbReference type="AlphaFoldDB" id="X0YEG6"/>
<evidence type="ECO:0000256" key="1">
    <source>
        <dbReference type="SAM" id="Phobius"/>
    </source>
</evidence>
<feature type="transmembrane region" description="Helical" evidence="1">
    <location>
        <begin position="50"/>
        <end position="71"/>
    </location>
</feature>
<gene>
    <name evidence="2" type="ORF">S01H1_74230</name>
</gene>
<proteinExistence type="predicted"/>
<feature type="transmembrane region" description="Helical" evidence="1">
    <location>
        <begin position="6"/>
        <end position="29"/>
    </location>
</feature>
<keyword evidence="1" id="KW-0812">Transmembrane</keyword>
<feature type="transmembrane region" description="Helical" evidence="1">
    <location>
        <begin position="77"/>
        <end position="95"/>
    </location>
</feature>
<comment type="caution">
    <text evidence="2">The sequence shown here is derived from an EMBL/GenBank/DDBJ whole genome shotgun (WGS) entry which is preliminary data.</text>
</comment>
<dbReference type="EMBL" id="BARS01049643">
    <property type="protein sequence ID" value="GAG35216.1"/>
    <property type="molecule type" value="Genomic_DNA"/>
</dbReference>
<sequence>AGVALVAPLTVGVIVGGVAAVCYGVANMIKYGEHKKSGKQAIADTVKGSAGLGVSAGLGEAAGAAIAGSSLVMGSSIVAPIAVGAAVACASIKMWNRLFFKKTT</sequence>
<reference evidence="2" key="1">
    <citation type="journal article" date="2014" name="Front. Microbiol.">
        <title>High frequency of phylogenetically diverse reductive dehalogenase-homologous genes in deep subseafloor sedimentary metagenomes.</title>
        <authorList>
            <person name="Kawai M."/>
            <person name="Futagami T."/>
            <person name="Toyoda A."/>
            <person name="Takaki Y."/>
            <person name="Nishi S."/>
            <person name="Hori S."/>
            <person name="Arai W."/>
            <person name="Tsubouchi T."/>
            <person name="Morono Y."/>
            <person name="Uchiyama I."/>
            <person name="Ito T."/>
            <person name="Fujiyama A."/>
            <person name="Inagaki F."/>
            <person name="Takami H."/>
        </authorList>
    </citation>
    <scope>NUCLEOTIDE SEQUENCE</scope>
    <source>
        <strain evidence="2">Expedition CK06-06</strain>
    </source>
</reference>